<reference evidence="2" key="2">
    <citation type="submission" date="2015-05" db="EMBL/GenBank/DDBJ databases">
        <title>Complete genome sequence of Corynebacterium testudinoris DSM 44614, recovered from necrotic lesions in the mouth of a tortoise.</title>
        <authorList>
            <person name="Ruckert C."/>
            <person name="Albersmeier A."/>
            <person name="Winkler A."/>
            <person name="Tauch A."/>
        </authorList>
    </citation>
    <scope>NUCLEOTIDE SEQUENCE [LARGE SCALE GENOMIC DNA]</scope>
    <source>
        <strain evidence="2">DSM 44614</strain>
    </source>
</reference>
<protein>
    <submittedName>
        <fullName evidence="1">Uncharacterized protein</fullName>
    </submittedName>
</protein>
<evidence type="ECO:0000313" key="2">
    <source>
        <dbReference type="Proteomes" id="UP000035540"/>
    </source>
</evidence>
<name>A0A0G3H244_9CORY</name>
<proteinExistence type="predicted"/>
<dbReference type="AlphaFoldDB" id="A0A0G3H244"/>
<accession>A0A0G3H244</accession>
<keyword evidence="2" id="KW-1185">Reference proteome</keyword>
<dbReference type="EMBL" id="CP011545">
    <property type="protein sequence ID" value="AKK07489.1"/>
    <property type="molecule type" value="Genomic_DNA"/>
</dbReference>
<evidence type="ECO:0000313" key="1">
    <source>
        <dbReference type="EMBL" id="AKK07489.1"/>
    </source>
</evidence>
<reference evidence="1 2" key="1">
    <citation type="journal article" date="2015" name="Genome Announc.">
        <title>Complete Genome Sequence of the Type Strain Corynebacterium testudinoris DSM 44614, Recovered from Necrotic Lesions in the Mouth of a Tortoise.</title>
        <authorList>
            <person name="Ruckert C."/>
            <person name="Kriete M."/>
            <person name="Jaenicke S."/>
            <person name="Winkler A."/>
            <person name="Tauch A."/>
        </authorList>
    </citation>
    <scope>NUCLEOTIDE SEQUENCE [LARGE SCALE GENOMIC DNA]</scope>
    <source>
        <strain evidence="1 2">DSM 44614</strain>
    </source>
</reference>
<sequence>MVREWREITVFFVKWAHLHDEESGPESIPSDDDLRRQVELAETLMDGVRAEFFDSLHAIEDLLAEANQLNEGGEVGG</sequence>
<gene>
    <name evidence="1" type="ORF">CTEST_00090</name>
</gene>
<dbReference type="PATRIC" id="fig|136857.5.peg.17"/>
<dbReference type="Proteomes" id="UP000035540">
    <property type="component" value="Chromosome"/>
</dbReference>
<dbReference type="STRING" id="136857.CTEST_00090"/>
<organism evidence="1 2">
    <name type="scientific">Corynebacterium testudinoris</name>
    <dbReference type="NCBI Taxonomy" id="136857"/>
    <lineage>
        <taxon>Bacteria</taxon>
        <taxon>Bacillati</taxon>
        <taxon>Actinomycetota</taxon>
        <taxon>Actinomycetes</taxon>
        <taxon>Mycobacteriales</taxon>
        <taxon>Corynebacteriaceae</taxon>
        <taxon>Corynebacterium</taxon>
    </lineage>
</organism>
<dbReference type="KEGG" id="cted:CTEST_00090"/>